<dbReference type="AlphaFoldDB" id="A0A9P5P9Y3"/>
<feature type="non-terminal residue" evidence="4">
    <location>
        <position position="1"/>
    </location>
</feature>
<evidence type="ECO:0000256" key="1">
    <source>
        <dbReference type="ARBA" id="ARBA00023242"/>
    </source>
</evidence>
<feature type="compositionally biased region" description="Polar residues" evidence="2">
    <location>
        <begin position="1"/>
        <end position="12"/>
    </location>
</feature>
<proteinExistence type="predicted"/>
<evidence type="ECO:0000256" key="2">
    <source>
        <dbReference type="SAM" id="MobiDB-lite"/>
    </source>
</evidence>
<dbReference type="OrthoDB" id="2861608at2759"/>
<dbReference type="PROSITE" id="PS00463">
    <property type="entry name" value="ZN2_CY6_FUNGAL_1"/>
    <property type="match status" value="1"/>
</dbReference>
<dbReference type="CDD" id="cd00067">
    <property type="entry name" value="GAL4"/>
    <property type="match status" value="1"/>
</dbReference>
<dbReference type="InterPro" id="IPR001138">
    <property type="entry name" value="Zn2Cys6_DnaBD"/>
</dbReference>
<comment type="caution">
    <text evidence="4">The sequence shown here is derived from an EMBL/GenBank/DDBJ whole genome shotgun (WGS) entry which is preliminary data.</text>
</comment>
<protein>
    <recommendedName>
        <fullName evidence="3">Zn(2)-C6 fungal-type domain-containing protein</fullName>
    </recommendedName>
</protein>
<evidence type="ECO:0000259" key="3">
    <source>
        <dbReference type="PROSITE" id="PS50048"/>
    </source>
</evidence>
<keyword evidence="1" id="KW-0539">Nucleus</keyword>
<name>A0A9P5P9Y3_9AGAR</name>
<evidence type="ECO:0000313" key="5">
    <source>
        <dbReference type="Proteomes" id="UP000772434"/>
    </source>
</evidence>
<keyword evidence="5" id="KW-1185">Reference proteome</keyword>
<gene>
    <name evidence="4" type="ORF">BDP27DRAFT_1341228</name>
</gene>
<feature type="region of interest" description="Disordered" evidence="2">
    <location>
        <begin position="1"/>
        <end position="22"/>
    </location>
</feature>
<sequence length="672" mass="75318">MEKLLYQSSTRQPVHDVKTQPFSPRGELLSTAATGYSRVELQQSILAIWQTRVNVKRENGTASRSYVSLRSGDVIILEMSGDDTTLKRKKLPACDFCKTRRVLCHPQADGTSCPRCKEKNIKCTTTPTVRRRRRTKEELLKAASTLDSGNILLPQPEPSTTSISISAYAGAAPIVVYSHNNVGQDLTGEPVPVPPTLELPAEIVQDLFQTFSHSPFPTHPIIPLSKLDSILRLYSWNIRDIPSTDCCVLIRCIITLSSLISTNPFIIGPGNFKTDQFSILSLDMPLKLSPIPDLRPFGFRREPMFRRLWAEALWLANVSGITTRTSKDNAASCWLLGSLNLMVLGQGASAFMSAFVYHIRTLAEDISTQEASDILTYHAYMMRDVLGALTSGRGIQYTSNDEALLVPFTPEPLEQLLRTVIATKSYTPSQIFSTIHPFASHVIPLARRRPLDEGFLIQHLTSLDIFHSFLTMELDRIAEAIESALKHEPDFVIYLRACAYGFVASWGSLVFPLFEVLRDRSTQSFNSFGTIGARSGLVDSDSDVAIEQNNERLQMHFRHVRNLTCRTVLEVKDALRDMPTFQRMMHHSELVKWAMFLLDEFNVVDITREQCLDALNCFRDALQLSGFSYPDRTGIVDRLNEYIASYSLDNTLLAITSGFPDPGFGVGSWFGM</sequence>
<evidence type="ECO:0000313" key="4">
    <source>
        <dbReference type="EMBL" id="KAF9059544.1"/>
    </source>
</evidence>
<dbReference type="PANTHER" id="PTHR31668">
    <property type="entry name" value="GLUCOSE TRANSPORT TRANSCRIPTION REGULATOR RGT1-RELATED-RELATED"/>
    <property type="match status" value="1"/>
</dbReference>
<feature type="domain" description="Zn(2)-C6 fungal-type" evidence="3">
    <location>
        <begin position="93"/>
        <end position="125"/>
    </location>
</feature>
<dbReference type="InterPro" id="IPR050797">
    <property type="entry name" value="Carb_Metab_Trans_Reg"/>
</dbReference>
<dbReference type="InterPro" id="IPR036864">
    <property type="entry name" value="Zn2-C6_fun-type_DNA-bd_sf"/>
</dbReference>
<dbReference type="SUPFAM" id="SSF57701">
    <property type="entry name" value="Zn2/Cys6 DNA-binding domain"/>
    <property type="match status" value="1"/>
</dbReference>
<dbReference type="Gene3D" id="4.10.240.10">
    <property type="entry name" value="Zn(2)-C6 fungal-type DNA-binding domain"/>
    <property type="match status" value="1"/>
</dbReference>
<organism evidence="4 5">
    <name type="scientific">Rhodocollybia butyracea</name>
    <dbReference type="NCBI Taxonomy" id="206335"/>
    <lineage>
        <taxon>Eukaryota</taxon>
        <taxon>Fungi</taxon>
        <taxon>Dikarya</taxon>
        <taxon>Basidiomycota</taxon>
        <taxon>Agaricomycotina</taxon>
        <taxon>Agaricomycetes</taxon>
        <taxon>Agaricomycetidae</taxon>
        <taxon>Agaricales</taxon>
        <taxon>Marasmiineae</taxon>
        <taxon>Omphalotaceae</taxon>
        <taxon>Rhodocollybia</taxon>
    </lineage>
</organism>
<dbReference type="GO" id="GO:0000981">
    <property type="term" value="F:DNA-binding transcription factor activity, RNA polymerase II-specific"/>
    <property type="evidence" value="ECO:0007669"/>
    <property type="project" value="InterPro"/>
</dbReference>
<reference evidence="4" key="1">
    <citation type="submission" date="2020-11" db="EMBL/GenBank/DDBJ databases">
        <authorList>
            <consortium name="DOE Joint Genome Institute"/>
            <person name="Ahrendt S."/>
            <person name="Riley R."/>
            <person name="Andreopoulos W."/>
            <person name="Labutti K."/>
            <person name="Pangilinan J."/>
            <person name="Ruiz-Duenas F.J."/>
            <person name="Barrasa J.M."/>
            <person name="Sanchez-Garcia M."/>
            <person name="Camarero S."/>
            <person name="Miyauchi S."/>
            <person name="Serrano A."/>
            <person name="Linde D."/>
            <person name="Babiker R."/>
            <person name="Drula E."/>
            <person name="Ayuso-Fernandez I."/>
            <person name="Pacheco R."/>
            <person name="Padilla G."/>
            <person name="Ferreira P."/>
            <person name="Barriuso J."/>
            <person name="Kellner H."/>
            <person name="Castanera R."/>
            <person name="Alfaro M."/>
            <person name="Ramirez L."/>
            <person name="Pisabarro A.G."/>
            <person name="Kuo A."/>
            <person name="Tritt A."/>
            <person name="Lipzen A."/>
            <person name="He G."/>
            <person name="Yan M."/>
            <person name="Ng V."/>
            <person name="Cullen D."/>
            <person name="Martin F."/>
            <person name="Rosso M.-N."/>
            <person name="Henrissat B."/>
            <person name="Hibbett D."/>
            <person name="Martinez A.T."/>
            <person name="Grigoriev I.V."/>
        </authorList>
    </citation>
    <scope>NUCLEOTIDE SEQUENCE</scope>
    <source>
        <strain evidence="4">AH 40177</strain>
    </source>
</reference>
<accession>A0A9P5P9Y3</accession>
<dbReference type="EMBL" id="JADNRY010000294">
    <property type="protein sequence ID" value="KAF9059544.1"/>
    <property type="molecule type" value="Genomic_DNA"/>
</dbReference>
<dbReference type="PROSITE" id="PS50048">
    <property type="entry name" value="ZN2_CY6_FUNGAL_2"/>
    <property type="match status" value="1"/>
</dbReference>
<dbReference type="GO" id="GO:0008270">
    <property type="term" value="F:zinc ion binding"/>
    <property type="evidence" value="ECO:0007669"/>
    <property type="project" value="InterPro"/>
</dbReference>
<dbReference type="Proteomes" id="UP000772434">
    <property type="component" value="Unassembled WGS sequence"/>
</dbReference>